<accession>A0ABX5RUW3</accession>
<dbReference type="GO" id="GO:0016301">
    <property type="term" value="F:kinase activity"/>
    <property type="evidence" value="ECO:0007669"/>
    <property type="project" value="UniProtKB-KW"/>
</dbReference>
<evidence type="ECO:0000256" key="3">
    <source>
        <dbReference type="ARBA" id="ARBA00022553"/>
    </source>
</evidence>
<dbReference type="InterPro" id="IPR036890">
    <property type="entry name" value="HATPase_C_sf"/>
</dbReference>
<dbReference type="SUPFAM" id="SSF52172">
    <property type="entry name" value="CheY-like"/>
    <property type="match status" value="1"/>
</dbReference>
<proteinExistence type="predicted"/>
<gene>
    <name evidence="7" type="ORF">EYF70_12405</name>
</gene>
<keyword evidence="3 4" id="KW-0597">Phosphoprotein</keyword>
<dbReference type="Gene3D" id="3.40.50.2300">
    <property type="match status" value="1"/>
</dbReference>
<evidence type="ECO:0000256" key="4">
    <source>
        <dbReference type="PROSITE-ProRule" id="PRU00169"/>
    </source>
</evidence>
<evidence type="ECO:0000313" key="7">
    <source>
        <dbReference type="EMBL" id="QBI01563.1"/>
    </source>
</evidence>
<feature type="modified residue" description="4-aspartylphosphate" evidence="4">
    <location>
        <position position="75"/>
    </location>
</feature>
<organism evidence="7 8">
    <name type="scientific">Pseudoduganella albidiflava</name>
    <dbReference type="NCBI Taxonomy" id="321983"/>
    <lineage>
        <taxon>Bacteria</taxon>
        <taxon>Pseudomonadati</taxon>
        <taxon>Pseudomonadota</taxon>
        <taxon>Betaproteobacteria</taxon>
        <taxon>Burkholderiales</taxon>
        <taxon>Oxalobacteraceae</taxon>
        <taxon>Telluria group</taxon>
        <taxon>Pseudoduganella</taxon>
    </lineage>
</organism>
<dbReference type="Pfam" id="PF00072">
    <property type="entry name" value="Response_reg"/>
    <property type="match status" value="1"/>
</dbReference>
<dbReference type="InterPro" id="IPR003661">
    <property type="entry name" value="HisK_dim/P_dom"/>
</dbReference>
<feature type="domain" description="Response regulatory" evidence="6">
    <location>
        <begin position="27"/>
        <end position="141"/>
    </location>
</feature>
<dbReference type="EMBL" id="CP036401">
    <property type="protein sequence ID" value="QBI01563.1"/>
    <property type="molecule type" value="Genomic_DNA"/>
</dbReference>
<keyword evidence="7" id="KW-0808">Transferase</keyword>
<evidence type="ECO:0000313" key="8">
    <source>
        <dbReference type="Proteomes" id="UP000292307"/>
    </source>
</evidence>
<reference evidence="7 8" key="1">
    <citation type="submission" date="2019-02" db="EMBL/GenBank/DDBJ databases">
        <title>Draft Genome Sequences of Six Type Strains of the Genus Massilia.</title>
        <authorList>
            <person name="Miess H."/>
            <person name="Frediansyhah A."/>
            <person name="Gross H."/>
        </authorList>
    </citation>
    <scope>NUCLEOTIDE SEQUENCE [LARGE SCALE GENOMIC DNA]</scope>
    <source>
        <strain evidence="7 8">DSM 17472</strain>
    </source>
</reference>
<comment type="catalytic activity">
    <reaction evidence="1">
        <text>ATP + protein L-histidine = ADP + protein N-phospho-L-histidine.</text>
        <dbReference type="EC" id="2.7.13.3"/>
    </reaction>
</comment>
<sequence length="443" mass="47729">MDQIYIRPATGRRGALMEQVVEGGTPTVLYVDDEDMARKYFGRAFGNEYRVLTAPGVDAALAVLADHEVDVLITDYRMPGKAGSVLLREVERTWPGLVRILVTAYADKEVLLETVNGGDVFRVLEKPVRQDAFREVLRQASAEAIRRARDRAARDHGLLAVEETVAFLSHELGAPLATIAGFARALAQRVSDTREEPGGAFDRLPVRAQVGNAVAHIDDNARYCRAVLDALVDSVKRAALAPAARLAGGSAHRMVTAMLDSYPMSDGERAAVTVDVPHDFAIRAAPNCVALVLSALLDNGLRALRGQPGPWLRVTVGAGARSTIAVEHNGACAAPDIVHRLQLDPVPMHGVDGDGWDLIFCNRVMRSFGGHLRVQPGTLAPDGGRDGERDQQSGQQPGQQSGQQSGQQPGQQPGQQQEKQPITRISRGMTVTMNFPGSPKEQA</sequence>
<evidence type="ECO:0000259" key="6">
    <source>
        <dbReference type="PROSITE" id="PS50110"/>
    </source>
</evidence>
<keyword evidence="8" id="KW-1185">Reference proteome</keyword>
<evidence type="ECO:0000256" key="1">
    <source>
        <dbReference type="ARBA" id="ARBA00000085"/>
    </source>
</evidence>
<evidence type="ECO:0000256" key="2">
    <source>
        <dbReference type="ARBA" id="ARBA00012438"/>
    </source>
</evidence>
<protein>
    <recommendedName>
        <fullName evidence="2">histidine kinase</fullName>
        <ecNumber evidence="2">2.7.13.3</ecNumber>
    </recommendedName>
</protein>
<dbReference type="PROSITE" id="PS50110">
    <property type="entry name" value="RESPONSE_REGULATORY"/>
    <property type="match status" value="1"/>
</dbReference>
<feature type="compositionally biased region" description="Low complexity" evidence="5">
    <location>
        <begin position="392"/>
        <end position="417"/>
    </location>
</feature>
<dbReference type="InterPro" id="IPR001789">
    <property type="entry name" value="Sig_transdc_resp-reg_receiver"/>
</dbReference>
<evidence type="ECO:0000256" key="5">
    <source>
        <dbReference type="SAM" id="MobiDB-lite"/>
    </source>
</evidence>
<keyword evidence="7" id="KW-0418">Kinase</keyword>
<dbReference type="InterPro" id="IPR011006">
    <property type="entry name" value="CheY-like_superfamily"/>
</dbReference>
<dbReference type="InterPro" id="IPR050595">
    <property type="entry name" value="Bact_response_regulator"/>
</dbReference>
<dbReference type="CDD" id="cd00082">
    <property type="entry name" value="HisKA"/>
    <property type="match status" value="1"/>
</dbReference>
<dbReference type="EC" id="2.7.13.3" evidence="2"/>
<dbReference type="Proteomes" id="UP000292307">
    <property type="component" value="Chromosome"/>
</dbReference>
<feature type="region of interest" description="Disordered" evidence="5">
    <location>
        <begin position="372"/>
        <end position="443"/>
    </location>
</feature>
<dbReference type="SMART" id="SM00448">
    <property type="entry name" value="REC"/>
    <property type="match status" value="1"/>
</dbReference>
<dbReference type="PANTHER" id="PTHR44591">
    <property type="entry name" value="STRESS RESPONSE REGULATOR PROTEIN 1"/>
    <property type="match status" value="1"/>
</dbReference>
<name>A0ABX5RUW3_9BURK</name>
<dbReference type="PANTHER" id="PTHR44591:SF19">
    <property type="entry name" value="TWO-COMPONENT RESPONSE REGULATOR-RELATED"/>
    <property type="match status" value="1"/>
</dbReference>
<dbReference type="SUPFAM" id="SSF55874">
    <property type="entry name" value="ATPase domain of HSP90 chaperone/DNA topoisomerase II/histidine kinase"/>
    <property type="match status" value="1"/>
</dbReference>